<dbReference type="InterPro" id="IPR001650">
    <property type="entry name" value="Helicase_C-like"/>
</dbReference>
<evidence type="ECO:0000313" key="8">
    <source>
        <dbReference type="Proteomes" id="UP001224359"/>
    </source>
</evidence>
<keyword evidence="3 7" id="KW-0347">Helicase</keyword>
<evidence type="ECO:0000313" key="7">
    <source>
        <dbReference type="EMBL" id="MDQ0158611.1"/>
    </source>
</evidence>
<evidence type="ECO:0000256" key="2">
    <source>
        <dbReference type="ARBA" id="ARBA00022801"/>
    </source>
</evidence>
<name>A0ABT9VCE5_9BACI</name>
<keyword evidence="2" id="KW-0378">Hydrolase</keyword>
<organism evidence="7 8">
    <name type="scientific">Alkalibacillus salilacus</name>
    <dbReference type="NCBI Taxonomy" id="284582"/>
    <lineage>
        <taxon>Bacteria</taxon>
        <taxon>Bacillati</taxon>
        <taxon>Bacillota</taxon>
        <taxon>Bacilli</taxon>
        <taxon>Bacillales</taxon>
        <taxon>Bacillaceae</taxon>
        <taxon>Alkalibacillus</taxon>
    </lineage>
</organism>
<dbReference type="InterPro" id="IPR027417">
    <property type="entry name" value="P-loop_NTPase"/>
</dbReference>
<dbReference type="SMART" id="SM00490">
    <property type="entry name" value="HELICc"/>
    <property type="match status" value="1"/>
</dbReference>
<feature type="domain" description="Helicase ATP-binding" evidence="5">
    <location>
        <begin position="66"/>
        <end position="220"/>
    </location>
</feature>
<dbReference type="InterPro" id="IPR038718">
    <property type="entry name" value="SNF2-like_sf"/>
</dbReference>
<dbReference type="Pfam" id="PF00271">
    <property type="entry name" value="Helicase_C"/>
    <property type="match status" value="1"/>
</dbReference>
<gene>
    <name evidence="7" type="ORF">J2S77_000567</name>
</gene>
<protein>
    <submittedName>
        <fullName evidence="7">SNF2 family DNA or RNA helicase</fullName>
    </submittedName>
</protein>
<dbReference type="Proteomes" id="UP001224359">
    <property type="component" value="Unassembled WGS sequence"/>
</dbReference>
<sequence length="531" mass="62081">MKPTIKTDHLWNSFEQAIEGHHSDWETFKQAYQLSQLPISQQNELKALQYLPNLTLLDHQEEAVKKVLHNMHGRAILADEVGLGKTIEAGVILKELMIKGLVRRALILVPPSLLSQWESELNQTFYIPARAKHRSYPWESYEIVIASIDLAKKEPHASSLQEQSFDCVIVDEAHRLKNPKTKNFKFVQQLQSTYCLLLTATPIQNSIDDVYYLMKIVRPGLLGDRRLFHKRVNHRHDEAIQSLIRQSMVRTRKRDIETQWGERHIDTMYVDFSSDEQGFYEKLASSETNHQLTALTYEREFCSSREALYVSLQKQDEQHAMLEEIGQLPHHAKALKAIELIQSLDEPVIIFTEYKSTQVYLQWLCQQNNIRAIPYNGDFKKSKKQWMLQLFQQHGDVLITTDAGTEGLNLQYCHHMIHYDLPWNPMRLEQRIGRIHRYGQTQDINIYYLILSNTIEEHIWEVLYEKLSAFEGLIGEIDHILSSYGLSNFEDEITTIYEESRSKAEADIKINNLMSVIEYEHLEEETKDETN</sequence>
<dbReference type="CDD" id="cd18011">
    <property type="entry name" value="DEXDc_RapA"/>
    <property type="match status" value="1"/>
</dbReference>
<dbReference type="InterPro" id="IPR014001">
    <property type="entry name" value="Helicase_ATP-bd"/>
</dbReference>
<dbReference type="InterPro" id="IPR000330">
    <property type="entry name" value="SNF2_N"/>
</dbReference>
<dbReference type="Gene3D" id="3.40.50.300">
    <property type="entry name" value="P-loop containing nucleotide triphosphate hydrolases"/>
    <property type="match status" value="1"/>
</dbReference>
<dbReference type="PANTHER" id="PTHR10799">
    <property type="entry name" value="SNF2/RAD54 HELICASE FAMILY"/>
    <property type="match status" value="1"/>
</dbReference>
<comment type="caution">
    <text evidence="7">The sequence shown here is derived from an EMBL/GenBank/DDBJ whole genome shotgun (WGS) entry which is preliminary data.</text>
</comment>
<evidence type="ECO:0000259" key="5">
    <source>
        <dbReference type="PROSITE" id="PS51192"/>
    </source>
</evidence>
<keyword evidence="8" id="KW-1185">Reference proteome</keyword>
<reference evidence="7 8" key="1">
    <citation type="submission" date="2023-07" db="EMBL/GenBank/DDBJ databases">
        <title>Genomic Encyclopedia of Type Strains, Phase IV (KMG-IV): sequencing the most valuable type-strain genomes for metagenomic binning, comparative biology and taxonomic classification.</title>
        <authorList>
            <person name="Goeker M."/>
        </authorList>
    </citation>
    <scope>NUCLEOTIDE SEQUENCE [LARGE SCALE GENOMIC DNA]</scope>
    <source>
        <strain evidence="7 8">DSM 16460</strain>
    </source>
</reference>
<keyword evidence="1" id="KW-0547">Nucleotide-binding</keyword>
<dbReference type="Gene3D" id="3.40.50.10810">
    <property type="entry name" value="Tandem AAA-ATPase domain"/>
    <property type="match status" value="1"/>
</dbReference>
<dbReference type="SUPFAM" id="SSF52540">
    <property type="entry name" value="P-loop containing nucleoside triphosphate hydrolases"/>
    <property type="match status" value="2"/>
</dbReference>
<accession>A0ABT9VCE5</accession>
<evidence type="ECO:0000256" key="1">
    <source>
        <dbReference type="ARBA" id="ARBA00022741"/>
    </source>
</evidence>
<dbReference type="PROSITE" id="PS51192">
    <property type="entry name" value="HELICASE_ATP_BIND_1"/>
    <property type="match status" value="1"/>
</dbReference>
<proteinExistence type="predicted"/>
<dbReference type="SMART" id="SM00487">
    <property type="entry name" value="DEXDc"/>
    <property type="match status" value="1"/>
</dbReference>
<keyword evidence="4" id="KW-0067">ATP-binding</keyword>
<evidence type="ECO:0000259" key="6">
    <source>
        <dbReference type="PROSITE" id="PS51194"/>
    </source>
</evidence>
<dbReference type="Pfam" id="PF00176">
    <property type="entry name" value="SNF2-rel_dom"/>
    <property type="match status" value="1"/>
</dbReference>
<dbReference type="PROSITE" id="PS51194">
    <property type="entry name" value="HELICASE_CTER"/>
    <property type="match status" value="1"/>
</dbReference>
<dbReference type="GO" id="GO:0004386">
    <property type="term" value="F:helicase activity"/>
    <property type="evidence" value="ECO:0007669"/>
    <property type="project" value="UniProtKB-KW"/>
</dbReference>
<evidence type="ECO:0000256" key="3">
    <source>
        <dbReference type="ARBA" id="ARBA00022806"/>
    </source>
</evidence>
<dbReference type="EMBL" id="JAUSTQ010000002">
    <property type="protein sequence ID" value="MDQ0158611.1"/>
    <property type="molecule type" value="Genomic_DNA"/>
</dbReference>
<dbReference type="InterPro" id="IPR049730">
    <property type="entry name" value="SNF2/RAD54-like_C"/>
</dbReference>
<evidence type="ECO:0000256" key="4">
    <source>
        <dbReference type="ARBA" id="ARBA00022840"/>
    </source>
</evidence>
<feature type="domain" description="Helicase C-terminal" evidence="6">
    <location>
        <begin position="336"/>
        <end position="485"/>
    </location>
</feature>
<dbReference type="RefSeq" id="WP_306974445.1">
    <property type="nucleotide sequence ID" value="NZ_JAUSTQ010000002.1"/>
</dbReference>
<dbReference type="InterPro" id="IPR057342">
    <property type="entry name" value="DEXDc_RapA"/>
</dbReference>
<dbReference type="CDD" id="cd18793">
    <property type="entry name" value="SF2_C_SNF"/>
    <property type="match status" value="1"/>
</dbReference>